<feature type="domain" description="Methyltransferase" evidence="1">
    <location>
        <begin position="58"/>
        <end position="153"/>
    </location>
</feature>
<name>W9DY11_METTI</name>
<dbReference type="PANTHER" id="PTHR42912">
    <property type="entry name" value="METHYLTRANSFERASE"/>
    <property type="match status" value="1"/>
</dbReference>
<evidence type="ECO:0000313" key="2">
    <source>
        <dbReference type="EMBL" id="ETA68306.1"/>
    </source>
</evidence>
<dbReference type="CDD" id="cd02440">
    <property type="entry name" value="AdoMet_MTases"/>
    <property type="match status" value="1"/>
</dbReference>
<dbReference type="InterPro" id="IPR041698">
    <property type="entry name" value="Methyltransf_25"/>
</dbReference>
<protein>
    <submittedName>
        <fullName evidence="2">Methylase involved in ubiquinone/menaquinone biosynthesis</fullName>
    </submittedName>
</protein>
<evidence type="ECO:0000259" key="1">
    <source>
        <dbReference type="Pfam" id="PF13649"/>
    </source>
</evidence>
<comment type="caution">
    <text evidence="2">The sequence shown here is derived from an EMBL/GenBank/DDBJ whole genome shotgun (WGS) entry which is preliminary data.</text>
</comment>
<keyword evidence="3" id="KW-1185">Reference proteome</keyword>
<dbReference type="Pfam" id="PF13649">
    <property type="entry name" value="Methyltransf_25"/>
    <property type="match status" value="1"/>
</dbReference>
<keyword evidence="2" id="KW-0830">Ubiquinone</keyword>
<dbReference type="AlphaFoldDB" id="W9DY11"/>
<dbReference type="InterPro" id="IPR029063">
    <property type="entry name" value="SAM-dependent_MTases_sf"/>
</dbReference>
<keyword evidence="2" id="KW-0808">Transferase</keyword>
<organism evidence="2 3">
    <name type="scientific">Methanolobus tindarius DSM 2278</name>
    <dbReference type="NCBI Taxonomy" id="1090322"/>
    <lineage>
        <taxon>Archaea</taxon>
        <taxon>Methanobacteriati</taxon>
        <taxon>Methanobacteriota</taxon>
        <taxon>Stenosarchaea group</taxon>
        <taxon>Methanomicrobia</taxon>
        <taxon>Methanosarcinales</taxon>
        <taxon>Methanosarcinaceae</taxon>
        <taxon>Methanolobus</taxon>
    </lineage>
</organism>
<keyword evidence="2" id="KW-0489">Methyltransferase</keyword>
<dbReference type="GO" id="GO:0008168">
    <property type="term" value="F:methyltransferase activity"/>
    <property type="evidence" value="ECO:0007669"/>
    <property type="project" value="UniProtKB-KW"/>
</dbReference>
<dbReference type="STRING" id="1090322.MettiDRAFT_1764"/>
<dbReference type="PANTHER" id="PTHR42912:SF93">
    <property type="entry name" value="N6-ADENOSINE-METHYLTRANSFERASE TMT1A"/>
    <property type="match status" value="1"/>
</dbReference>
<dbReference type="Gene3D" id="3.40.50.150">
    <property type="entry name" value="Vaccinia Virus protein VP39"/>
    <property type="match status" value="1"/>
</dbReference>
<dbReference type="GO" id="GO:0032259">
    <property type="term" value="P:methylation"/>
    <property type="evidence" value="ECO:0007669"/>
    <property type="project" value="UniProtKB-KW"/>
</dbReference>
<sequence length="221" mass="24773">MLTINRGRCVKINHVKGNNFGWLFGGRHYDFFATILGFGNTYYNQVAEALPLENRMSVLDLGCGTESVGIAISRQLGGDVEIHGLDLSGTQLDYAAIKSSKSGTSLNLYRGSMDLLPFTDESFDLVVTSVAFCETTSEVRKGAIREVSRVLKDKSCFAIVDCAKPIMGLDTVMMLPFFMFKETAESWNNHYPDICRENNLILENEIYIKSYVKCQLYRKAD</sequence>
<accession>W9DY11</accession>
<gene>
    <name evidence="2" type="ORF">MettiDRAFT_1764</name>
</gene>
<dbReference type="Proteomes" id="UP000019483">
    <property type="component" value="Unassembled WGS sequence"/>
</dbReference>
<dbReference type="InterPro" id="IPR050508">
    <property type="entry name" value="Methyltransf_Superfamily"/>
</dbReference>
<reference evidence="2 3" key="1">
    <citation type="submission" date="2013-08" db="EMBL/GenBank/DDBJ databases">
        <authorList>
            <consortium name="DOE Joint Genome Institute"/>
            <person name="Eisen J."/>
            <person name="Huntemann M."/>
            <person name="Han J."/>
            <person name="Chen A."/>
            <person name="Kyrpides N."/>
            <person name="Mavromatis K."/>
            <person name="Markowitz V."/>
            <person name="Palaniappan K."/>
            <person name="Ivanova N."/>
            <person name="Schaumberg A."/>
            <person name="Pati A."/>
            <person name="Liolios K."/>
            <person name="Nordberg H.P."/>
            <person name="Cantor M.N."/>
            <person name="Hua S.X."/>
            <person name="Woyke T."/>
        </authorList>
    </citation>
    <scope>NUCLEOTIDE SEQUENCE [LARGE SCALE GENOMIC DNA]</scope>
    <source>
        <strain evidence="2 3">DSM 2278</strain>
    </source>
</reference>
<dbReference type="OrthoDB" id="1018at2157"/>
<evidence type="ECO:0000313" key="3">
    <source>
        <dbReference type="Proteomes" id="UP000019483"/>
    </source>
</evidence>
<dbReference type="SUPFAM" id="SSF53335">
    <property type="entry name" value="S-adenosyl-L-methionine-dependent methyltransferases"/>
    <property type="match status" value="1"/>
</dbReference>
<proteinExistence type="predicted"/>
<dbReference type="EMBL" id="AZAJ01000001">
    <property type="protein sequence ID" value="ETA68306.1"/>
    <property type="molecule type" value="Genomic_DNA"/>
</dbReference>